<keyword evidence="7 9" id="KW-0472">Membrane</keyword>
<evidence type="ECO:0000256" key="9">
    <source>
        <dbReference type="SAM" id="Phobius"/>
    </source>
</evidence>
<evidence type="ECO:0000256" key="6">
    <source>
        <dbReference type="ARBA" id="ARBA00022989"/>
    </source>
</evidence>
<dbReference type="GO" id="GO:0005886">
    <property type="term" value="C:plasma membrane"/>
    <property type="evidence" value="ECO:0007669"/>
    <property type="project" value="UniProtKB-SubCell"/>
</dbReference>
<dbReference type="PANTHER" id="PTHR47019:SF1">
    <property type="entry name" value="LIPID II FLIPPASE MURJ"/>
    <property type="match status" value="1"/>
</dbReference>
<dbReference type="STRING" id="604330.SAMN04489857_1250"/>
<keyword evidence="5" id="KW-0573">Peptidoglycan synthesis</keyword>
<feature type="transmembrane region" description="Helical" evidence="9">
    <location>
        <begin position="99"/>
        <end position="117"/>
    </location>
</feature>
<dbReference type="CDD" id="cd13123">
    <property type="entry name" value="MATE_MurJ_like"/>
    <property type="match status" value="1"/>
</dbReference>
<dbReference type="InterPro" id="IPR004268">
    <property type="entry name" value="MurJ"/>
</dbReference>
<dbReference type="InterPro" id="IPR051050">
    <property type="entry name" value="Lipid_II_flippase_MurJ/MviN"/>
</dbReference>
<keyword evidence="2" id="KW-1003">Cell membrane</keyword>
<evidence type="ECO:0000313" key="11">
    <source>
        <dbReference type="Proteomes" id="UP000198528"/>
    </source>
</evidence>
<evidence type="ECO:0000256" key="1">
    <source>
        <dbReference type="ARBA" id="ARBA00004651"/>
    </source>
</evidence>
<feature type="transmembrane region" description="Helical" evidence="9">
    <location>
        <begin position="260"/>
        <end position="284"/>
    </location>
</feature>
<evidence type="ECO:0000256" key="2">
    <source>
        <dbReference type="ARBA" id="ARBA00022475"/>
    </source>
</evidence>
<name>A0A1G6LB29_9ACTN</name>
<feature type="transmembrane region" description="Helical" evidence="9">
    <location>
        <begin position="426"/>
        <end position="445"/>
    </location>
</feature>
<feature type="transmembrane region" description="Helical" evidence="9">
    <location>
        <begin position="123"/>
        <end position="144"/>
    </location>
</feature>
<dbReference type="RefSeq" id="WP_090846708.1">
    <property type="nucleotide sequence ID" value="NZ_FMZL01000013.1"/>
</dbReference>
<evidence type="ECO:0000256" key="3">
    <source>
        <dbReference type="ARBA" id="ARBA00022692"/>
    </source>
</evidence>
<evidence type="ECO:0000256" key="5">
    <source>
        <dbReference type="ARBA" id="ARBA00022984"/>
    </source>
</evidence>
<keyword evidence="4" id="KW-0133">Cell shape</keyword>
<feature type="transmembrane region" description="Helical" evidence="9">
    <location>
        <begin position="305"/>
        <end position="326"/>
    </location>
</feature>
<accession>A0A1G6LB29</accession>
<evidence type="ECO:0000256" key="4">
    <source>
        <dbReference type="ARBA" id="ARBA00022960"/>
    </source>
</evidence>
<reference evidence="11" key="1">
    <citation type="submission" date="2016-10" db="EMBL/GenBank/DDBJ databases">
        <authorList>
            <person name="Varghese N."/>
            <person name="Submissions S."/>
        </authorList>
    </citation>
    <scope>NUCLEOTIDE SEQUENCE [LARGE SCALE GENOMIC DNA]</scope>
    <source>
        <strain evidence="11">DSM 22619</strain>
    </source>
</reference>
<evidence type="ECO:0000256" key="8">
    <source>
        <dbReference type="SAM" id="MobiDB-lite"/>
    </source>
</evidence>
<feature type="transmembrane region" description="Helical" evidence="9">
    <location>
        <begin position="237"/>
        <end position="254"/>
    </location>
</feature>
<dbReference type="GO" id="GO:0009252">
    <property type="term" value="P:peptidoglycan biosynthetic process"/>
    <property type="evidence" value="ECO:0007669"/>
    <property type="project" value="UniProtKB-KW"/>
</dbReference>
<keyword evidence="3 9" id="KW-0812">Transmembrane</keyword>
<feature type="transmembrane region" description="Helical" evidence="9">
    <location>
        <begin position="555"/>
        <end position="574"/>
    </location>
</feature>
<comment type="subcellular location">
    <subcellularLocation>
        <location evidence="1">Cell membrane</location>
        <topology evidence="1">Multi-pass membrane protein</topology>
    </subcellularLocation>
</comment>
<dbReference type="Pfam" id="PF03023">
    <property type="entry name" value="MurJ"/>
    <property type="match status" value="1"/>
</dbReference>
<feature type="transmembrane region" description="Helical" evidence="9">
    <location>
        <begin position="457"/>
        <end position="479"/>
    </location>
</feature>
<feature type="transmembrane region" description="Helical" evidence="9">
    <location>
        <begin position="485"/>
        <end position="504"/>
    </location>
</feature>
<evidence type="ECO:0000256" key="7">
    <source>
        <dbReference type="ARBA" id="ARBA00023136"/>
    </source>
</evidence>
<dbReference type="GO" id="GO:0015648">
    <property type="term" value="F:lipid-linked peptidoglycan transporter activity"/>
    <property type="evidence" value="ECO:0007669"/>
    <property type="project" value="TreeGrafter"/>
</dbReference>
<sequence length="597" mass="64151">MAKHLRTSQGDPHVSTVGFAEPARHMRGGSAAVTTRLERISAADPVVAADSVVAVEDPEEPGTATAQDEAATQAAVGRSAALMSVLVIISRITGFFRTWGQAYALGVTALASCYTVANNLPNQLYELVMGGMIMTAFLPVYMSVKKRLGRRGADEYASNLISIVTVILLVVTVLSWIFAGFIIWTQSFSANADFDAGLSAYLFRFFVVEVVLYALDSLVSGVLNAERDYLWSNAAPIFNNIVCTASFLIYALLVPTNKSLAVLALAIGNPLGVLVQVLVQLPSIRRHNIHLRFHIDLHDPALKETLSIGVPTLVLTVVSFPTVAVQTSSALQITAAGASIAYYARLWYMLPYSVFAIPITIALFTELSDYVAGGDMEAFKSAVRFGTERIVFMLVPFAMFLVVFAPGLITILAAGKFDSTGLKDTILYLSWLATALPFYGISTYLQKICSSLRKMIFLTIASIVAAVVQIAFCFAFTGVLGLAGVAFSSTLFFIAIDVVTYLNLRRTLGPLGLRSMFASFLRSIVFGLAGSAVAVVLLALLNRFAGPWLGSMSRSILYCVFAGVPAVLVTYGLAVTLKAPEAAAVNTILARFGRKRK</sequence>
<feature type="region of interest" description="Disordered" evidence="8">
    <location>
        <begin position="1"/>
        <end position="20"/>
    </location>
</feature>
<dbReference type="GO" id="GO:0008360">
    <property type="term" value="P:regulation of cell shape"/>
    <property type="evidence" value="ECO:0007669"/>
    <property type="project" value="UniProtKB-KW"/>
</dbReference>
<dbReference type="AlphaFoldDB" id="A0A1G6LB29"/>
<proteinExistence type="predicted"/>
<dbReference type="Proteomes" id="UP000198528">
    <property type="component" value="Unassembled WGS sequence"/>
</dbReference>
<feature type="transmembrane region" description="Helical" evidence="9">
    <location>
        <begin position="346"/>
        <end position="369"/>
    </location>
</feature>
<protein>
    <submittedName>
        <fullName evidence="10">Putative peptidoglycan lipid II flippase</fullName>
    </submittedName>
</protein>
<dbReference type="PANTHER" id="PTHR47019">
    <property type="entry name" value="LIPID II FLIPPASE MURJ"/>
    <property type="match status" value="1"/>
</dbReference>
<dbReference type="GO" id="GO:0034204">
    <property type="term" value="P:lipid translocation"/>
    <property type="evidence" value="ECO:0007669"/>
    <property type="project" value="TreeGrafter"/>
</dbReference>
<gene>
    <name evidence="10" type="ORF">SAMN04487824_11315</name>
</gene>
<dbReference type="PRINTS" id="PR01806">
    <property type="entry name" value="VIRFACTRMVIN"/>
</dbReference>
<evidence type="ECO:0000313" key="10">
    <source>
        <dbReference type="EMBL" id="SDC40470.1"/>
    </source>
</evidence>
<feature type="transmembrane region" description="Helical" evidence="9">
    <location>
        <begin position="390"/>
        <end position="414"/>
    </location>
</feature>
<organism evidence="10 11">
    <name type="scientific">Parafannyhessea umbonata</name>
    <dbReference type="NCBI Taxonomy" id="604330"/>
    <lineage>
        <taxon>Bacteria</taxon>
        <taxon>Bacillati</taxon>
        <taxon>Actinomycetota</taxon>
        <taxon>Coriobacteriia</taxon>
        <taxon>Coriobacteriales</taxon>
        <taxon>Atopobiaceae</taxon>
        <taxon>Parafannyhessea</taxon>
    </lineage>
</organism>
<feature type="transmembrane region" description="Helical" evidence="9">
    <location>
        <begin position="156"/>
        <end position="183"/>
    </location>
</feature>
<feature type="transmembrane region" description="Helical" evidence="9">
    <location>
        <begin position="203"/>
        <end position="225"/>
    </location>
</feature>
<feature type="transmembrane region" description="Helical" evidence="9">
    <location>
        <begin position="516"/>
        <end position="540"/>
    </location>
</feature>
<keyword evidence="11" id="KW-1185">Reference proteome</keyword>
<dbReference type="EMBL" id="FMZL01000013">
    <property type="protein sequence ID" value="SDC40470.1"/>
    <property type="molecule type" value="Genomic_DNA"/>
</dbReference>
<keyword evidence="6 9" id="KW-1133">Transmembrane helix</keyword>